<organism evidence="2 3">
    <name type="scientific">Planococcus versutus</name>
    <dbReference type="NCBI Taxonomy" id="1302659"/>
    <lineage>
        <taxon>Bacteria</taxon>
        <taxon>Bacillati</taxon>
        <taxon>Bacillota</taxon>
        <taxon>Bacilli</taxon>
        <taxon>Bacillales</taxon>
        <taxon>Caryophanaceae</taxon>
        <taxon>Planococcus</taxon>
    </lineage>
</organism>
<dbReference type="STRING" id="1302659.I858_015580"/>
<name>A0A1B1S5E5_9BACL</name>
<dbReference type="InterPro" id="IPR010359">
    <property type="entry name" value="IrrE_HExxH"/>
</dbReference>
<dbReference type="KEGG" id="pll:I858_015580"/>
<proteinExistence type="predicted"/>
<dbReference type="RefSeq" id="WP_065524759.1">
    <property type="nucleotide sequence ID" value="NZ_CP016540.2"/>
</dbReference>
<dbReference type="Pfam" id="PF06114">
    <property type="entry name" value="Peptidase_M78"/>
    <property type="match status" value="1"/>
</dbReference>
<evidence type="ECO:0000259" key="1">
    <source>
        <dbReference type="Pfam" id="PF06114"/>
    </source>
</evidence>
<dbReference type="EMBL" id="CP016540">
    <property type="protein sequence ID" value="ANU28410.1"/>
    <property type="molecule type" value="Genomic_DNA"/>
</dbReference>
<sequence>MGNTYNSIEEYIRQLINSIGIYHPHQLNIENIYPRLKLSIFYIPHESMAIGGNLFLDNRKSDAAQWQDFGHELGHTLFHVGDQAFIPLSMREWQEWKAENFSQHLCIPTFMLNKITLPNNENEAIWLIMETFGVTRPFAEKRLRQYIQNMIYG</sequence>
<keyword evidence="3" id="KW-1185">Reference proteome</keyword>
<reference evidence="2" key="1">
    <citation type="submission" date="2016-10" db="EMBL/GenBank/DDBJ databases">
        <authorList>
            <person name="See-Too W.S."/>
        </authorList>
    </citation>
    <scope>NUCLEOTIDE SEQUENCE</scope>
    <source>
        <strain evidence="2">L10.15</strain>
    </source>
</reference>
<dbReference type="Proteomes" id="UP000053354">
    <property type="component" value="Chromosome"/>
</dbReference>
<accession>A0A1B1S5E5</accession>
<evidence type="ECO:0000313" key="3">
    <source>
        <dbReference type="Proteomes" id="UP000053354"/>
    </source>
</evidence>
<gene>
    <name evidence="2" type="ORF">I858_015580</name>
</gene>
<feature type="domain" description="IrrE N-terminal-like" evidence="1">
    <location>
        <begin position="46"/>
        <end position="143"/>
    </location>
</feature>
<dbReference type="OrthoDB" id="2417909at2"/>
<dbReference type="AlphaFoldDB" id="A0A1B1S5E5"/>
<evidence type="ECO:0000313" key="2">
    <source>
        <dbReference type="EMBL" id="ANU28410.1"/>
    </source>
</evidence>
<protein>
    <recommendedName>
        <fullName evidence="1">IrrE N-terminal-like domain-containing protein</fullName>
    </recommendedName>
</protein>